<accession>A0A8H7RYM4</accession>
<proteinExistence type="predicted"/>
<evidence type="ECO:0000313" key="2">
    <source>
        <dbReference type="Proteomes" id="UP000646827"/>
    </source>
</evidence>
<dbReference type="AlphaFoldDB" id="A0A8H7RYM4"/>
<name>A0A8H7RYM4_9FUNG</name>
<dbReference type="SUPFAM" id="SSF52047">
    <property type="entry name" value="RNI-like"/>
    <property type="match status" value="1"/>
</dbReference>
<dbReference type="Proteomes" id="UP000646827">
    <property type="component" value="Unassembled WGS sequence"/>
</dbReference>
<dbReference type="PANTHER" id="PTHR13318">
    <property type="entry name" value="PARTNER OF PAIRED, ISOFORM B-RELATED"/>
    <property type="match status" value="1"/>
</dbReference>
<reference evidence="1 2" key="1">
    <citation type="submission" date="2020-12" db="EMBL/GenBank/DDBJ databases">
        <title>Metabolic potential, ecology and presence of endohyphal bacteria is reflected in genomic diversity of Mucoromycotina.</title>
        <authorList>
            <person name="Muszewska A."/>
            <person name="Okrasinska A."/>
            <person name="Steczkiewicz K."/>
            <person name="Drgas O."/>
            <person name="Orlowska M."/>
            <person name="Perlinska-Lenart U."/>
            <person name="Aleksandrzak-Piekarczyk T."/>
            <person name="Szatraj K."/>
            <person name="Zielenkiewicz U."/>
            <person name="Pilsyk S."/>
            <person name="Malc E."/>
            <person name="Mieczkowski P."/>
            <person name="Kruszewska J.S."/>
            <person name="Biernat P."/>
            <person name="Pawlowska J."/>
        </authorList>
    </citation>
    <scope>NUCLEOTIDE SEQUENCE [LARGE SCALE GENOMIC DNA]</scope>
    <source>
        <strain evidence="1 2">CBS 142.35</strain>
    </source>
</reference>
<gene>
    <name evidence="1" type="ORF">INT45_013225</name>
</gene>
<dbReference type="OrthoDB" id="2293592at2759"/>
<comment type="caution">
    <text evidence="1">The sequence shown here is derived from an EMBL/GenBank/DDBJ whole genome shotgun (WGS) entry which is preliminary data.</text>
</comment>
<dbReference type="GO" id="GO:0031146">
    <property type="term" value="P:SCF-dependent proteasomal ubiquitin-dependent protein catabolic process"/>
    <property type="evidence" value="ECO:0007669"/>
    <property type="project" value="TreeGrafter"/>
</dbReference>
<organism evidence="1 2">
    <name type="scientific">Circinella minor</name>
    <dbReference type="NCBI Taxonomy" id="1195481"/>
    <lineage>
        <taxon>Eukaryota</taxon>
        <taxon>Fungi</taxon>
        <taxon>Fungi incertae sedis</taxon>
        <taxon>Mucoromycota</taxon>
        <taxon>Mucoromycotina</taxon>
        <taxon>Mucoromycetes</taxon>
        <taxon>Mucorales</taxon>
        <taxon>Lichtheimiaceae</taxon>
        <taxon>Circinella</taxon>
    </lineage>
</organism>
<dbReference type="EMBL" id="JAEPRB010000174">
    <property type="protein sequence ID" value="KAG2219566.1"/>
    <property type="molecule type" value="Genomic_DNA"/>
</dbReference>
<evidence type="ECO:0008006" key="3">
    <source>
        <dbReference type="Google" id="ProtNLM"/>
    </source>
</evidence>
<dbReference type="InterPro" id="IPR032675">
    <property type="entry name" value="LRR_dom_sf"/>
</dbReference>
<dbReference type="Gene3D" id="3.80.10.10">
    <property type="entry name" value="Ribonuclease Inhibitor"/>
    <property type="match status" value="1"/>
</dbReference>
<sequence>MDSDGVRPDIILQRCPNLVKLDFRGSIYNVKWAHELAGFKHQTLSDASLRFYTADFDIQPFLKATPKLRRLCLHMNNPGLGRSLPESIQKYCPELEAFILYIHTDQLDDIDESSPRTFMSGKRISYTDDPKNSTVMGSQQEKQELKGLQYIVFQEEIAHSEASSIILLPLVEKFNNQLISLDLGKSGSVNDNVLSHISELIFPSLKYLTLKGSSPWDVSSVSGLRSIFEHGSVPNLTHIGLHQLDTIVDTVLDAIASSCPHLQNILLDNCQGITTDGMIRFLNRLAGQLRGITIEQSGFALTPEVLECMGTQLQVLEYLTIEAFQYDFLALADVERFLDIRNHEQKKKKNSDRKLMERLDIYFVFDSSSDYPGKACVDRLLEKMDSNAKEWSYTMVMPYEEVQVVLDCGEDVYDQITHVEFRRRKKKKQRVMTDSLAT</sequence>
<evidence type="ECO:0000313" key="1">
    <source>
        <dbReference type="EMBL" id="KAG2219566.1"/>
    </source>
</evidence>
<dbReference type="GO" id="GO:0019005">
    <property type="term" value="C:SCF ubiquitin ligase complex"/>
    <property type="evidence" value="ECO:0007669"/>
    <property type="project" value="TreeGrafter"/>
</dbReference>
<protein>
    <recommendedName>
        <fullName evidence="3">RNI-like protein</fullName>
    </recommendedName>
</protein>
<keyword evidence="2" id="KW-1185">Reference proteome</keyword>